<name>A0A8H7E0E3_9EURO</name>
<proteinExistence type="predicted"/>
<protein>
    <submittedName>
        <fullName evidence="1">Uncharacterized protein</fullName>
    </submittedName>
</protein>
<evidence type="ECO:0000313" key="1">
    <source>
        <dbReference type="EMBL" id="KAF7504777.1"/>
    </source>
</evidence>
<gene>
    <name evidence="1" type="ORF">GJ744_001710</name>
</gene>
<dbReference type="OrthoDB" id="432970at2759"/>
<dbReference type="Proteomes" id="UP000606974">
    <property type="component" value="Unassembled WGS sequence"/>
</dbReference>
<keyword evidence="2" id="KW-1185">Reference proteome</keyword>
<dbReference type="AlphaFoldDB" id="A0A8H7E0E3"/>
<comment type="caution">
    <text evidence="1">The sequence shown here is derived from an EMBL/GenBank/DDBJ whole genome shotgun (WGS) entry which is preliminary data.</text>
</comment>
<accession>A0A8H7E0E3</accession>
<organism evidence="1 2">
    <name type="scientific">Endocarpon pusillum</name>
    <dbReference type="NCBI Taxonomy" id="364733"/>
    <lineage>
        <taxon>Eukaryota</taxon>
        <taxon>Fungi</taxon>
        <taxon>Dikarya</taxon>
        <taxon>Ascomycota</taxon>
        <taxon>Pezizomycotina</taxon>
        <taxon>Eurotiomycetes</taxon>
        <taxon>Chaetothyriomycetidae</taxon>
        <taxon>Verrucariales</taxon>
        <taxon>Verrucariaceae</taxon>
        <taxon>Endocarpon</taxon>
    </lineage>
</organism>
<dbReference type="EMBL" id="JAACFV010000127">
    <property type="protein sequence ID" value="KAF7504777.1"/>
    <property type="molecule type" value="Genomic_DNA"/>
</dbReference>
<sequence>MDYWLHSVHKNAEAQQLASRLQLEFPHGEMRGCKSGMMYPMRRLVIAGEDNPANFALLFGPNWERNEQIREIQERARITLLLAPPTASPAGMSAACLDEGYTGPWRPRPPTREEEAKIQQVRDVARVMGI</sequence>
<reference evidence="1" key="1">
    <citation type="submission" date="2020-02" db="EMBL/GenBank/DDBJ databases">
        <authorList>
            <person name="Palmer J.M."/>
        </authorList>
    </citation>
    <scope>NUCLEOTIDE SEQUENCE</scope>
    <source>
        <strain evidence="1">EPUS1.4</strain>
        <tissue evidence="1">Thallus</tissue>
    </source>
</reference>
<evidence type="ECO:0000313" key="2">
    <source>
        <dbReference type="Proteomes" id="UP000606974"/>
    </source>
</evidence>